<dbReference type="RefSeq" id="WP_181761308.1">
    <property type="nucleotide sequence ID" value="NZ_BMCR01000007.1"/>
</dbReference>
<keyword evidence="5 7" id="KW-0378">Hydrolase</keyword>
<dbReference type="NCBIfam" id="TIGR00043">
    <property type="entry name" value="rRNA maturation RNase YbeY"/>
    <property type="match status" value="1"/>
</dbReference>
<comment type="subcellular location">
    <subcellularLocation>
        <location evidence="7">Cytoplasm</location>
    </subcellularLocation>
</comment>
<reference evidence="9 10" key="1">
    <citation type="submission" date="2020-07" db="EMBL/GenBank/DDBJ databases">
        <authorList>
            <person name="Li M."/>
        </authorList>
    </citation>
    <scope>NUCLEOTIDE SEQUENCE [LARGE SCALE GENOMIC DNA]</scope>
    <source>
        <strain evidence="9 10">DSM 23284</strain>
    </source>
</reference>
<organism evidence="9 10">
    <name type="scientific">Stappia taiwanensis</name>
    <dbReference type="NCBI Taxonomy" id="992267"/>
    <lineage>
        <taxon>Bacteria</taxon>
        <taxon>Pseudomonadati</taxon>
        <taxon>Pseudomonadota</taxon>
        <taxon>Alphaproteobacteria</taxon>
        <taxon>Hyphomicrobiales</taxon>
        <taxon>Stappiaceae</taxon>
        <taxon>Stappia</taxon>
    </lineage>
</organism>
<sequence length="172" mass="19100">MTRPELDLSIEAGNWPGETELHELVERVVGMACDHLDLELVPGTELSLVFTDDAHVRELNGEWRGKDTATNVLSFPGGDETEPPFGPLLGDLVFAEETVTREAGDLEIAFSDHLSHLVVHGFLHLLGYDHQMEDEAEEMEETERRILSQLGIADPYREPPLTNGNTESNTPV</sequence>
<dbReference type="PROSITE" id="PS01306">
    <property type="entry name" value="UPF0054"/>
    <property type="match status" value="1"/>
</dbReference>
<dbReference type="InterPro" id="IPR023091">
    <property type="entry name" value="MetalPrtase_cat_dom_sf_prd"/>
</dbReference>
<dbReference type="AlphaFoldDB" id="A0A838XRG4"/>
<evidence type="ECO:0000256" key="2">
    <source>
        <dbReference type="ARBA" id="ARBA00022722"/>
    </source>
</evidence>
<feature type="binding site" evidence="7">
    <location>
        <position position="120"/>
    </location>
    <ligand>
        <name>Zn(2+)</name>
        <dbReference type="ChEBI" id="CHEBI:29105"/>
        <note>catalytic</note>
    </ligand>
</feature>
<dbReference type="EMBL" id="JACEON010000015">
    <property type="protein sequence ID" value="MBA4613045.1"/>
    <property type="molecule type" value="Genomic_DNA"/>
</dbReference>
<dbReference type="HAMAP" id="MF_00009">
    <property type="entry name" value="Endoribonucl_YbeY"/>
    <property type="match status" value="1"/>
</dbReference>
<feature type="binding site" evidence="7">
    <location>
        <position position="130"/>
    </location>
    <ligand>
        <name>Zn(2+)</name>
        <dbReference type="ChEBI" id="CHEBI:29105"/>
        <note>catalytic</note>
    </ligand>
</feature>
<dbReference type="InterPro" id="IPR020549">
    <property type="entry name" value="YbeY_CS"/>
</dbReference>
<evidence type="ECO:0000256" key="8">
    <source>
        <dbReference type="SAM" id="MobiDB-lite"/>
    </source>
</evidence>
<dbReference type="EC" id="3.1.-.-" evidence="7"/>
<comment type="similarity">
    <text evidence="1 7">Belongs to the endoribonuclease YbeY family.</text>
</comment>
<protein>
    <recommendedName>
        <fullName evidence="7">Endoribonuclease YbeY</fullName>
        <ecNumber evidence="7">3.1.-.-</ecNumber>
    </recommendedName>
</protein>
<dbReference type="Pfam" id="PF02130">
    <property type="entry name" value="YbeY"/>
    <property type="match status" value="1"/>
</dbReference>
<evidence type="ECO:0000313" key="10">
    <source>
        <dbReference type="Proteomes" id="UP000559404"/>
    </source>
</evidence>
<feature type="compositionally biased region" description="Polar residues" evidence="8">
    <location>
        <begin position="162"/>
        <end position="172"/>
    </location>
</feature>
<feature type="region of interest" description="Disordered" evidence="8">
    <location>
        <begin position="149"/>
        <end position="172"/>
    </location>
</feature>
<evidence type="ECO:0000313" key="9">
    <source>
        <dbReference type="EMBL" id="MBA4613045.1"/>
    </source>
</evidence>
<evidence type="ECO:0000256" key="4">
    <source>
        <dbReference type="ARBA" id="ARBA00022759"/>
    </source>
</evidence>
<evidence type="ECO:0000256" key="5">
    <source>
        <dbReference type="ARBA" id="ARBA00022801"/>
    </source>
</evidence>
<dbReference type="GO" id="GO:0008270">
    <property type="term" value="F:zinc ion binding"/>
    <property type="evidence" value="ECO:0007669"/>
    <property type="project" value="UniProtKB-UniRule"/>
</dbReference>
<comment type="caution">
    <text evidence="9">The sequence shown here is derived from an EMBL/GenBank/DDBJ whole genome shotgun (WGS) entry which is preliminary data.</text>
</comment>
<dbReference type="GO" id="GO:0004521">
    <property type="term" value="F:RNA endonuclease activity"/>
    <property type="evidence" value="ECO:0007669"/>
    <property type="project" value="UniProtKB-UniRule"/>
</dbReference>
<proteinExistence type="inferred from homology"/>
<dbReference type="PANTHER" id="PTHR46986">
    <property type="entry name" value="ENDORIBONUCLEASE YBEY, CHLOROPLASTIC"/>
    <property type="match status" value="1"/>
</dbReference>
<dbReference type="Gene3D" id="3.40.390.30">
    <property type="entry name" value="Metalloproteases ('zincins'), catalytic domain"/>
    <property type="match status" value="1"/>
</dbReference>
<dbReference type="InterPro" id="IPR002036">
    <property type="entry name" value="YbeY"/>
</dbReference>
<evidence type="ECO:0000256" key="1">
    <source>
        <dbReference type="ARBA" id="ARBA00010875"/>
    </source>
</evidence>
<feature type="binding site" evidence="7">
    <location>
        <position position="124"/>
    </location>
    <ligand>
        <name>Zn(2+)</name>
        <dbReference type="ChEBI" id="CHEBI:29105"/>
        <note>catalytic</note>
    </ligand>
</feature>
<keyword evidence="6 7" id="KW-0862">Zinc</keyword>
<keyword evidence="7" id="KW-0963">Cytoplasm</keyword>
<dbReference type="GO" id="GO:0004222">
    <property type="term" value="F:metalloendopeptidase activity"/>
    <property type="evidence" value="ECO:0007669"/>
    <property type="project" value="InterPro"/>
</dbReference>
<dbReference type="Proteomes" id="UP000559404">
    <property type="component" value="Unassembled WGS sequence"/>
</dbReference>
<keyword evidence="3 7" id="KW-0479">Metal-binding</keyword>
<dbReference type="GO" id="GO:0005737">
    <property type="term" value="C:cytoplasm"/>
    <property type="evidence" value="ECO:0007669"/>
    <property type="project" value="UniProtKB-SubCell"/>
</dbReference>
<dbReference type="PANTHER" id="PTHR46986:SF1">
    <property type="entry name" value="ENDORIBONUCLEASE YBEY, CHLOROPLASTIC"/>
    <property type="match status" value="1"/>
</dbReference>
<keyword evidence="10" id="KW-1185">Reference proteome</keyword>
<comment type="function">
    <text evidence="7">Single strand-specific metallo-endoribonuclease involved in late-stage 70S ribosome quality control and in maturation of the 3' terminus of the 16S rRNA.</text>
</comment>
<comment type="cofactor">
    <cofactor evidence="7">
        <name>Zn(2+)</name>
        <dbReference type="ChEBI" id="CHEBI:29105"/>
    </cofactor>
    <text evidence="7">Binds 1 zinc ion.</text>
</comment>
<keyword evidence="2 7" id="KW-0540">Nuclease</keyword>
<evidence type="ECO:0000256" key="6">
    <source>
        <dbReference type="ARBA" id="ARBA00022833"/>
    </source>
</evidence>
<keyword evidence="7" id="KW-0690">Ribosome biogenesis</keyword>
<keyword evidence="7" id="KW-0698">rRNA processing</keyword>
<gene>
    <name evidence="7 9" type="primary">ybeY</name>
    <name evidence="9" type="ORF">H1W37_15395</name>
</gene>
<accession>A0A838XRG4</accession>
<keyword evidence="4 7" id="KW-0255">Endonuclease</keyword>
<name>A0A838XRG4_9HYPH</name>
<evidence type="ECO:0000256" key="7">
    <source>
        <dbReference type="HAMAP-Rule" id="MF_00009"/>
    </source>
</evidence>
<reference evidence="9 10" key="2">
    <citation type="submission" date="2020-08" db="EMBL/GenBank/DDBJ databases">
        <title>Stappia taiwanensis sp. nov., isolated from a coastal thermal spring.</title>
        <authorList>
            <person name="Kampfer P."/>
        </authorList>
    </citation>
    <scope>NUCLEOTIDE SEQUENCE [LARGE SCALE GENOMIC DNA]</scope>
    <source>
        <strain evidence="9 10">DSM 23284</strain>
    </source>
</reference>
<evidence type="ECO:0000256" key="3">
    <source>
        <dbReference type="ARBA" id="ARBA00022723"/>
    </source>
</evidence>
<dbReference type="GO" id="GO:0006364">
    <property type="term" value="P:rRNA processing"/>
    <property type="evidence" value="ECO:0007669"/>
    <property type="project" value="UniProtKB-UniRule"/>
</dbReference>
<dbReference type="SUPFAM" id="SSF55486">
    <property type="entry name" value="Metalloproteases ('zincins'), catalytic domain"/>
    <property type="match status" value="1"/>
</dbReference>